<accession>A0A1R3GPS6</accession>
<organism evidence="2 3">
    <name type="scientific">Corchorus capsularis</name>
    <name type="common">Jute</name>
    <dbReference type="NCBI Taxonomy" id="210143"/>
    <lineage>
        <taxon>Eukaryota</taxon>
        <taxon>Viridiplantae</taxon>
        <taxon>Streptophyta</taxon>
        <taxon>Embryophyta</taxon>
        <taxon>Tracheophyta</taxon>
        <taxon>Spermatophyta</taxon>
        <taxon>Magnoliopsida</taxon>
        <taxon>eudicotyledons</taxon>
        <taxon>Gunneridae</taxon>
        <taxon>Pentapetalae</taxon>
        <taxon>rosids</taxon>
        <taxon>malvids</taxon>
        <taxon>Malvales</taxon>
        <taxon>Malvaceae</taxon>
        <taxon>Grewioideae</taxon>
        <taxon>Apeibeae</taxon>
        <taxon>Corchorus</taxon>
    </lineage>
</organism>
<dbReference type="PANTHER" id="PTHR47123">
    <property type="entry name" value="F-BOX PROTEIN SKIP23"/>
    <property type="match status" value="1"/>
</dbReference>
<dbReference type="PANTHER" id="PTHR47123:SF15">
    <property type="entry name" value="F-BOX PROTEIN SKIP23"/>
    <property type="match status" value="1"/>
</dbReference>
<evidence type="ECO:0000313" key="2">
    <source>
        <dbReference type="EMBL" id="OMO60104.1"/>
    </source>
</evidence>
<reference evidence="2 3" key="1">
    <citation type="submission" date="2013-09" db="EMBL/GenBank/DDBJ databases">
        <title>Corchorus capsularis genome sequencing.</title>
        <authorList>
            <person name="Alam M."/>
            <person name="Haque M.S."/>
            <person name="Islam M.S."/>
            <person name="Emdad E.M."/>
            <person name="Islam M.M."/>
            <person name="Ahmed B."/>
            <person name="Halim A."/>
            <person name="Hossen Q.M.M."/>
            <person name="Hossain M.Z."/>
            <person name="Ahmed R."/>
            <person name="Khan M.M."/>
            <person name="Islam R."/>
            <person name="Rashid M.M."/>
            <person name="Khan S.A."/>
            <person name="Rahman M.S."/>
            <person name="Alam M."/>
        </authorList>
    </citation>
    <scope>NUCLEOTIDE SEQUENCE [LARGE SCALE GENOMIC DNA]</scope>
    <source>
        <strain evidence="3">cv. CVL-1</strain>
        <tissue evidence="2">Whole seedling</tissue>
    </source>
</reference>
<proteinExistence type="predicted"/>
<dbReference type="Proteomes" id="UP000188268">
    <property type="component" value="Unassembled WGS sequence"/>
</dbReference>
<name>A0A1R3GPS6_COCAP</name>
<keyword evidence="3" id="KW-1185">Reference proteome</keyword>
<dbReference type="AlphaFoldDB" id="A0A1R3GPS6"/>
<evidence type="ECO:0000313" key="3">
    <source>
        <dbReference type="Proteomes" id="UP000188268"/>
    </source>
</evidence>
<dbReference type="EMBL" id="AWWV01013766">
    <property type="protein sequence ID" value="OMO60104.1"/>
    <property type="molecule type" value="Genomic_DNA"/>
</dbReference>
<dbReference type="OrthoDB" id="996601at2759"/>
<feature type="domain" description="KIB1-4 beta-propeller" evidence="1">
    <location>
        <begin position="7"/>
        <end position="177"/>
    </location>
</feature>
<protein>
    <recommendedName>
        <fullName evidence="1">KIB1-4 beta-propeller domain-containing protein</fullName>
    </recommendedName>
</protein>
<gene>
    <name evidence="2" type="ORF">CCACVL1_24398</name>
</gene>
<dbReference type="InterPro" id="IPR051304">
    <property type="entry name" value="SCF_F-box_domain"/>
</dbReference>
<comment type="caution">
    <text evidence="2">The sequence shown here is derived from an EMBL/GenBank/DDBJ whole genome shotgun (WGS) entry which is preliminary data.</text>
</comment>
<dbReference type="InterPro" id="IPR005174">
    <property type="entry name" value="KIB1-4_b-propeller"/>
</dbReference>
<sequence>MFGHSFQLADVTCFNGNFYAVNKIGKVFRCELGLEEGSSAPKCVEFANTPPQFRRTELNFIVDLGGHPCMIGCNYGQYQYIKEDGEVEMEHINGEPQIAISFLTEAIKIVRLDMHSRIWESIFSLGDRSLFFGNCYSFSVLAADYLACTSNCIYFADNQSEFYNTTKGGGINTGIYNCANKKILRLPVGDDEQGFQSKFTPPLWILPTSQ</sequence>
<evidence type="ECO:0000259" key="1">
    <source>
        <dbReference type="Pfam" id="PF03478"/>
    </source>
</evidence>
<dbReference type="Pfam" id="PF03478">
    <property type="entry name" value="Beta-prop_KIB1-4"/>
    <property type="match status" value="1"/>
</dbReference>
<dbReference type="Gramene" id="OMO60104">
    <property type="protein sequence ID" value="OMO60104"/>
    <property type="gene ID" value="CCACVL1_24398"/>
</dbReference>